<proteinExistence type="inferred from homology"/>
<comment type="caution">
    <text evidence="10">The sequence shown here is derived from an EMBL/GenBank/DDBJ whole genome shotgun (WGS) entry which is preliminary data.</text>
</comment>
<organism evidence="10 11">
    <name type="scientific">Pseudonocardia xinjiangensis</name>
    <dbReference type="NCBI Taxonomy" id="75289"/>
    <lineage>
        <taxon>Bacteria</taxon>
        <taxon>Bacillati</taxon>
        <taxon>Actinomycetota</taxon>
        <taxon>Actinomycetes</taxon>
        <taxon>Pseudonocardiales</taxon>
        <taxon>Pseudonocardiaceae</taxon>
        <taxon>Pseudonocardia</taxon>
    </lineage>
</organism>
<dbReference type="PANTHER" id="PTHR43133">
    <property type="entry name" value="RNA POLYMERASE ECF-TYPE SIGMA FACTO"/>
    <property type="match status" value="1"/>
</dbReference>
<dbReference type="EMBL" id="JAAXKY010000054">
    <property type="protein sequence ID" value="NMH78894.1"/>
    <property type="molecule type" value="Genomic_DNA"/>
</dbReference>
<protein>
    <recommendedName>
        <fullName evidence="6">RNA polymerase sigma factor</fullName>
    </recommendedName>
</protein>
<keyword evidence="5 6" id="KW-0804">Transcription</keyword>
<dbReference type="InterPro" id="IPR036388">
    <property type="entry name" value="WH-like_DNA-bd_sf"/>
</dbReference>
<dbReference type="InterPro" id="IPR007627">
    <property type="entry name" value="RNA_pol_sigma70_r2"/>
</dbReference>
<dbReference type="Pfam" id="PF08281">
    <property type="entry name" value="Sigma70_r4_2"/>
    <property type="match status" value="1"/>
</dbReference>
<evidence type="ECO:0000313" key="10">
    <source>
        <dbReference type="EMBL" id="NMH78894.1"/>
    </source>
</evidence>
<feature type="domain" description="RNA polymerase sigma factor 70 region 4 type 2" evidence="9">
    <location>
        <begin position="100"/>
        <end position="150"/>
    </location>
</feature>
<evidence type="ECO:0000256" key="1">
    <source>
        <dbReference type="ARBA" id="ARBA00010641"/>
    </source>
</evidence>
<dbReference type="Gene3D" id="1.10.10.10">
    <property type="entry name" value="Winged helix-like DNA-binding domain superfamily/Winged helix DNA-binding domain"/>
    <property type="match status" value="1"/>
</dbReference>
<evidence type="ECO:0000313" key="11">
    <source>
        <dbReference type="Proteomes" id="UP001296706"/>
    </source>
</evidence>
<keyword evidence="4 6" id="KW-0238">DNA-binding</keyword>
<evidence type="ECO:0000256" key="3">
    <source>
        <dbReference type="ARBA" id="ARBA00023082"/>
    </source>
</evidence>
<dbReference type="CDD" id="cd06171">
    <property type="entry name" value="Sigma70_r4"/>
    <property type="match status" value="1"/>
</dbReference>
<name>A0ABX1RG38_9PSEU</name>
<dbReference type="PROSITE" id="PS01063">
    <property type="entry name" value="SIGMA70_ECF"/>
    <property type="match status" value="1"/>
</dbReference>
<evidence type="ECO:0000256" key="7">
    <source>
        <dbReference type="SAM" id="MobiDB-lite"/>
    </source>
</evidence>
<evidence type="ECO:0000256" key="5">
    <source>
        <dbReference type="ARBA" id="ARBA00023163"/>
    </source>
</evidence>
<dbReference type="InterPro" id="IPR013324">
    <property type="entry name" value="RNA_pol_sigma_r3/r4-like"/>
</dbReference>
<feature type="domain" description="RNA polymerase sigma-70 region 2" evidence="8">
    <location>
        <begin position="6"/>
        <end position="71"/>
    </location>
</feature>
<gene>
    <name evidence="10" type="ORF">HF577_17600</name>
</gene>
<dbReference type="InterPro" id="IPR039425">
    <property type="entry name" value="RNA_pol_sigma-70-like"/>
</dbReference>
<dbReference type="Proteomes" id="UP001296706">
    <property type="component" value="Unassembled WGS sequence"/>
</dbReference>
<dbReference type="SUPFAM" id="SSF88659">
    <property type="entry name" value="Sigma3 and sigma4 domains of RNA polymerase sigma factors"/>
    <property type="match status" value="1"/>
</dbReference>
<dbReference type="InterPro" id="IPR013325">
    <property type="entry name" value="RNA_pol_sigma_r2"/>
</dbReference>
<dbReference type="PANTHER" id="PTHR43133:SF52">
    <property type="entry name" value="ECF RNA POLYMERASE SIGMA FACTOR SIGL"/>
    <property type="match status" value="1"/>
</dbReference>
<evidence type="ECO:0000256" key="4">
    <source>
        <dbReference type="ARBA" id="ARBA00023125"/>
    </source>
</evidence>
<feature type="region of interest" description="Disordered" evidence="7">
    <location>
        <begin position="160"/>
        <end position="209"/>
    </location>
</feature>
<dbReference type="SUPFAM" id="SSF88946">
    <property type="entry name" value="Sigma2 domain of RNA polymerase sigma factors"/>
    <property type="match status" value="1"/>
</dbReference>
<evidence type="ECO:0000256" key="2">
    <source>
        <dbReference type="ARBA" id="ARBA00023015"/>
    </source>
</evidence>
<sequence>MRLVHDRHSGALRSFAMRLTGGNASKAEDVVQETMLRAWRHLDALDEARGSQRTWLFTVARRIAIDEWRSRPERIEYPTDVVPELIAEDTIDRAVQRWTVTAALNRLSREHRSALHACYFHGRSVREAAREFGVPEGTVKSRLYYGLRAMRVVLEGGELVTSTNSPTSPLPSAVASAAIRAGATRPRRHGQLSSRSPGPRRTQPAPGSC</sequence>
<evidence type="ECO:0000259" key="8">
    <source>
        <dbReference type="Pfam" id="PF04542"/>
    </source>
</evidence>
<dbReference type="Gene3D" id="1.10.1740.10">
    <property type="match status" value="1"/>
</dbReference>
<keyword evidence="11" id="KW-1185">Reference proteome</keyword>
<dbReference type="NCBIfam" id="TIGR02937">
    <property type="entry name" value="sigma70-ECF"/>
    <property type="match status" value="1"/>
</dbReference>
<evidence type="ECO:0000256" key="6">
    <source>
        <dbReference type="RuleBase" id="RU000716"/>
    </source>
</evidence>
<dbReference type="InterPro" id="IPR014284">
    <property type="entry name" value="RNA_pol_sigma-70_dom"/>
</dbReference>
<feature type="compositionally biased region" description="Low complexity" evidence="7">
    <location>
        <begin position="161"/>
        <end position="183"/>
    </location>
</feature>
<keyword evidence="2 6" id="KW-0805">Transcription regulation</keyword>
<evidence type="ECO:0000259" key="9">
    <source>
        <dbReference type="Pfam" id="PF08281"/>
    </source>
</evidence>
<accession>A0ABX1RG38</accession>
<dbReference type="Pfam" id="PF04542">
    <property type="entry name" value="Sigma70_r2"/>
    <property type="match status" value="1"/>
</dbReference>
<comment type="similarity">
    <text evidence="1 6">Belongs to the sigma-70 factor family. ECF subfamily.</text>
</comment>
<dbReference type="InterPro" id="IPR000838">
    <property type="entry name" value="RNA_pol_sigma70_ECF_CS"/>
</dbReference>
<reference evidence="10 11" key="1">
    <citation type="submission" date="2020-04" db="EMBL/GenBank/DDBJ databases">
        <authorList>
            <person name="Klaysubun C."/>
            <person name="Duangmal K."/>
            <person name="Lipun K."/>
        </authorList>
    </citation>
    <scope>NUCLEOTIDE SEQUENCE [LARGE SCALE GENOMIC DNA]</scope>
    <source>
        <strain evidence="10 11">JCM 11839</strain>
    </source>
</reference>
<keyword evidence="3 6" id="KW-0731">Sigma factor</keyword>
<dbReference type="InterPro" id="IPR013249">
    <property type="entry name" value="RNA_pol_sigma70_r4_t2"/>
</dbReference>